<evidence type="ECO:0000256" key="2">
    <source>
        <dbReference type="ARBA" id="ARBA00023012"/>
    </source>
</evidence>
<dbReference type="InterPro" id="IPR001789">
    <property type="entry name" value="Sig_transdc_resp-reg_receiver"/>
</dbReference>
<organism evidence="5 6">
    <name type="scientific">Dechloromonas denitrificans</name>
    <dbReference type="NCBI Taxonomy" id="281362"/>
    <lineage>
        <taxon>Bacteria</taxon>
        <taxon>Pseudomonadati</taxon>
        <taxon>Pseudomonadota</taxon>
        <taxon>Betaproteobacteria</taxon>
        <taxon>Rhodocyclales</taxon>
        <taxon>Azonexaceae</taxon>
        <taxon>Dechloromonas</taxon>
    </lineage>
</organism>
<dbReference type="SUPFAM" id="SSF52172">
    <property type="entry name" value="CheY-like"/>
    <property type="match status" value="1"/>
</dbReference>
<accession>A0A133XHB0</accession>
<evidence type="ECO:0000259" key="4">
    <source>
        <dbReference type="PROSITE" id="PS50110"/>
    </source>
</evidence>
<dbReference type="PANTHER" id="PTHR45339:SF1">
    <property type="entry name" value="HYBRID SIGNAL TRANSDUCTION HISTIDINE KINASE J"/>
    <property type="match status" value="1"/>
</dbReference>
<name>A0A133XHB0_9RHOO</name>
<evidence type="ECO:0000313" key="6">
    <source>
        <dbReference type="Proteomes" id="UP000070186"/>
    </source>
</evidence>
<dbReference type="Proteomes" id="UP000070186">
    <property type="component" value="Unassembled WGS sequence"/>
</dbReference>
<dbReference type="PANTHER" id="PTHR45339">
    <property type="entry name" value="HYBRID SIGNAL TRANSDUCTION HISTIDINE KINASE J"/>
    <property type="match status" value="1"/>
</dbReference>
<dbReference type="Gene3D" id="3.40.50.2300">
    <property type="match status" value="1"/>
</dbReference>
<dbReference type="Pfam" id="PF00072">
    <property type="entry name" value="Response_reg"/>
    <property type="match status" value="1"/>
</dbReference>
<dbReference type="PROSITE" id="PS50110">
    <property type="entry name" value="RESPONSE_REGULATORY"/>
    <property type="match status" value="1"/>
</dbReference>
<sequence length="144" mass="15903">MMLVRRAIAGAKILLVEDNPVNQEVALFILEDFGLHVDVAENGSLALARLQAAAPGYYDLIFMDMQMPVMDGLTATREIRKNPDFGKLPIVAMTANVTPEDRQGCFQSGMNDFVSKPIFPEELAKVLLRWIPPRAAGDLAWEAT</sequence>
<dbReference type="EMBL" id="LODL01000021">
    <property type="protein sequence ID" value="KXB30330.1"/>
    <property type="molecule type" value="Genomic_DNA"/>
</dbReference>
<dbReference type="AlphaFoldDB" id="A0A133XHB0"/>
<evidence type="ECO:0000256" key="1">
    <source>
        <dbReference type="ARBA" id="ARBA00022553"/>
    </source>
</evidence>
<reference evidence="5 6" key="1">
    <citation type="submission" date="2015-12" db="EMBL/GenBank/DDBJ databases">
        <title>Nitrous oxide reduction kinetics distinguish bacteria harboring typical versus atypical NosZ.</title>
        <authorList>
            <person name="Yoon S."/>
            <person name="Nissen S."/>
            <person name="Park D."/>
            <person name="Sanford R.A."/>
            <person name="Loeffler F.E."/>
        </authorList>
    </citation>
    <scope>NUCLEOTIDE SEQUENCE [LARGE SCALE GENOMIC DNA]</scope>
    <source>
        <strain evidence="5 6">ATCC BAA-841</strain>
    </source>
</reference>
<comment type="caution">
    <text evidence="5">The sequence shown here is derived from an EMBL/GenBank/DDBJ whole genome shotgun (WGS) entry which is preliminary data.</text>
</comment>
<protein>
    <recommendedName>
        <fullName evidence="4">Response regulatory domain-containing protein</fullName>
    </recommendedName>
</protein>
<dbReference type="SMART" id="SM00448">
    <property type="entry name" value="REC"/>
    <property type="match status" value="1"/>
</dbReference>
<keyword evidence="2" id="KW-0902">Two-component regulatory system</keyword>
<proteinExistence type="predicted"/>
<feature type="modified residue" description="4-aspartylphosphate" evidence="3">
    <location>
        <position position="64"/>
    </location>
</feature>
<evidence type="ECO:0000256" key="3">
    <source>
        <dbReference type="PROSITE-ProRule" id="PRU00169"/>
    </source>
</evidence>
<dbReference type="CDD" id="cd17546">
    <property type="entry name" value="REC_hyHK_CKI1_RcsC-like"/>
    <property type="match status" value="1"/>
</dbReference>
<keyword evidence="1 3" id="KW-0597">Phosphoprotein</keyword>
<feature type="domain" description="Response regulatory" evidence="4">
    <location>
        <begin position="12"/>
        <end position="131"/>
    </location>
</feature>
<evidence type="ECO:0000313" key="5">
    <source>
        <dbReference type="EMBL" id="KXB30330.1"/>
    </source>
</evidence>
<dbReference type="STRING" id="281362.AT959_13350"/>
<dbReference type="GO" id="GO:0000160">
    <property type="term" value="P:phosphorelay signal transduction system"/>
    <property type="evidence" value="ECO:0007669"/>
    <property type="project" value="UniProtKB-KW"/>
</dbReference>
<gene>
    <name evidence="5" type="ORF">AT959_13350</name>
</gene>
<dbReference type="InterPro" id="IPR011006">
    <property type="entry name" value="CheY-like_superfamily"/>
</dbReference>
<keyword evidence="6" id="KW-1185">Reference proteome</keyword>